<accession>A0ABS0QU02</accession>
<protein>
    <submittedName>
        <fullName evidence="2">Uncharacterized protein</fullName>
    </submittedName>
</protein>
<dbReference type="EMBL" id="JAEDAQ010000092">
    <property type="protein sequence ID" value="MBH9582183.1"/>
    <property type="molecule type" value="Genomic_DNA"/>
</dbReference>
<name>A0ABS0QU02_9STAP</name>
<evidence type="ECO:0000313" key="2">
    <source>
        <dbReference type="EMBL" id="MBH9582183.1"/>
    </source>
</evidence>
<comment type="caution">
    <text evidence="2">The sequence shown here is derived from an EMBL/GenBank/DDBJ whole genome shotgun (WGS) entry which is preliminary data.</text>
</comment>
<proteinExistence type="predicted"/>
<gene>
    <name evidence="2" type="ORF">I9026_12590</name>
</gene>
<keyword evidence="1" id="KW-0472">Membrane</keyword>
<dbReference type="Proteomes" id="UP000597038">
    <property type="component" value="Unassembled WGS sequence"/>
</dbReference>
<keyword evidence="1" id="KW-1133">Transmembrane helix</keyword>
<dbReference type="RefSeq" id="WP_198093069.1">
    <property type="nucleotide sequence ID" value="NZ_JAEDAQ010000092.1"/>
</dbReference>
<evidence type="ECO:0000256" key="1">
    <source>
        <dbReference type="SAM" id="Phobius"/>
    </source>
</evidence>
<feature type="transmembrane region" description="Helical" evidence="1">
    <location>
        <begin position="30"/>
        <end position="51"/>
    </location>
</feature>
<organism evidence="2 3">
    <name type="scientific">Staphylococcus felis</name>
    <dbReference type="NCBI Taxonomy" id="46127"/>
    <lineage>
        <taxon>Bacteria</taxon>
        <taxon>Bacillati</taxon>
        <taxon>Bacillota</taxon>
        <taxon>Bacilli</taxon>
        <taxon>Bacillales</taxon>
        <taxon>Staphylococcaceae</taxon>
        <taxon>Staphylococcus</taxon>
    </lineage>
</organism>
<feature type="non-terminal residue" evidence="2">
    <location>
        <position position="88"/>
    </location>
</feature>
<feature type="transmembrane region" description="Helical" evidence="1">
    <location>
        <begin position="63"/>
        <end position="82"/>
    </location>
</feature>
<reference evidence="2 3" key="1">
    <citation type="submission" date="2020-12" db="EMBL/GenBank/DDBJ databases">
        <title>Genomic analysis of Staphylococcus felis from a cat with skin infection.</title>
        <authorList>
            <person name="Aslantas O."/>
            <person name="Keskin O."/>
            <person name="Buyukaltay K."/>
            <person name="Gullu Yucetepe A."/>
        </authorList>
    </citation>
    <scope>NUCLEOTIDE SEQUENCE [LARGE SCALE GENOMIC DNA]</scope>
    <source>
        <strain evidence="2 3">HARRANVET</strain>
    </source>
</reference>
<keyword evidence="1" id="KW-0812">Transmembrane</keyword>
<keyword evidence="3" id="KW-1185">Reference proteome</keyword>
<sequence length="88" mass="9132">ARLLGYAGVTILMVGAPVLSVVSRRALFVLLPVGACVLLAALAITLTRDGLVTLRDLVRQPIALAALGLVGWMGLSIVWTPYPGVALP</sequence>
<feature type="non-terminal residue" evidence="2">
    <location>
        <position position="1"/>
    </location>
</feature>
<evidence type="ECO:0000313" key="3">
    <source>
        <dbReference type="Proteomes" id="UP000597038"/>
    </source>
</evidence>